<organism evidence="2 3">
    <name type="scientific">Ganoderma sinense ZZ0214-1</name>
    <dbReference type="NCBI Taxonomy" id="1077348"/>
    <lineage>
        <taxon>Eukaryota</taxon>
        <taxon>Fungi</taxon>
        <taxon>Dikarya</taxon>
        <taxon>Basidiomycota</taxon>
        <taxon>Agaricomycotina</taxon>
        <taxon>Agaricomycetes</taxon>
        <taxon>Polyporales</taxon>
        <taxon>Polyporaceae</taxon>
        <taxon>Ganoderma</taxon>
    </lineage>
</organism>
<reference evidence="2 3" key="1">
    <citation type="journal article" date="2015" name="Sci. Rep.">
        <title>Chromosome-level genome map provides insights into diverse defense mechanisms in the medicinal fungus Ganoderma sinense.</title>
        <authorList>
            <person name="Zhu Y."/>
            <person name="Xu J."/>
            <person name="Sun C."/>
            <person name="Zhou S."/>
            <person name="Xu H."/>
            <person name="Nelson D.R."/>
            <person name="Qian J."/>
            <person name="Song J."/>
            <person name="Luo H."/>
            <person name="Xiang L."/>
            <person name="Li Y."/>
            <person name="Xu Z."/>
            <person name="Ji A."/>
            <person name="Wang L."/>
            <person name="Lu S."/>
            <person name="Hayward A."/>
            <person name="Sun W."/>
            <person name="Li X."/>
            <person name="Schwartz D.C."/>
            <person name="Wang Y."/>
            <person name="Chen S."/>
        </authorList>
    </citation>
    <scope>NUCLEOTIDE SEQUENCE [LARGE SCALE GENOMIC DNA]</scope>
    <source>
        <strain evidence="2 3">ZZ0214-1</strain>
    </source>
</reference>
<name>A0A2G8RNC6_9APHY</name>
<sequence length="125" mass="13896">MQCLLYFPTTLGVHWRSQDPKRSGGTVGMRPARAAGGSDLARFTNGESRKRQILVRLAVMRPASALRLLSPFFLHQPPPPRVVFSTPRTSSTLNHVLPLVRQSPKCLLRGERQSLRSVAEPLSRA</sequence>
<dbReference type="AlphaFoldDB" id="A0A2G8RNC6"/>
<evidence type="ECO:0000313" key="2">
    <source>
        <dbReference type="EMBL" id="PIL23022.1"/>
    </source>
</evidence>
<evidence type="ECO:0000313" key="3">
    <source>
        <dbReference type="Proteomes" id="UP000230002"/>
    </source>
</evidence>
<proteinExistence type="predicted"/>
<keyword evidence="3" id="KW-1185">Reference proteome</keyword>
<evidence type="ECO:0000256" key="1">
    <source>
        <dbReference type="SAM" id="MobiDB-lite"/>
    </source>
</evidence>
<gene>
    <name evidence="2" type="ORF">GSI_14329</name>
</gene>
<dbReference type="Proteomes" id="UP000230002">
    <property type="component" value="Unassembled WGS sequence"/>
</dbReference>
<dbReference type="EMBL" id="AYKW01000068">
    <property type="protein sequence ID" value="PIL23022.1"/>
    <property type="molecule type" value="Genomic_DNA"/>
</dbReference>
<comment type="caution">
    <text evidence="2">The sequence shown here is derived from an EMBL/GenBank/DDBJ whole genome shotgun (WGS) entry which is preliminary data.</text>
</comment>
<protein>
    <submittedName>
        <fullName evidence="2">Uncharacterized protein</fullName>
    </submittedName>
</protein>
<feature type="region of interest" description="Disordered" evidence="1">
    <location>
        <begin position="17"/>
        <end position="42"/>
    </location>
</feature>
<accession>A0A2G8RNC6</accession>